<dbReference type="InterPro" id="IPR032675">
    <property type="entry name" value="LRR_dom_sf"/>
</dbReference>
<name>A0ABC9CC64_9POAL</name>
<organism evidence="2 3">
    <name type="scientific">Urochloa decumbens</name>
    <dbReference type="NCBI Taxonomy" id="240449"/>
    <lineage>
        <taxon>Eukaryota</taxon>
        <taxon>Viridiplantae</taxon>
        <taxon>Streptophyta</taxon>
        <taxon>Embryophyta</taxon>
        <taxon>Tracheophyta</taxon>
        <taxon>Spermatophyta</taxon>
        <taxon>Magnoliopsida</taxon>
        <taxon>Liliopsida</taxon>
        <taxon>Poales</taxon>
        <taxon>Poaceae</taxon>
        <taxon>PACMAD clade</taxon>
        <taxon>Panicoideae</taxon>
        <taxon>Panicodae</taxon>
        <taxon>Paniceae</taxon>
        <taxon>Melinidinae</taxon>
        <taxon>Urochloa</taxon>
    </lineage>
</organism>
<dbReference type="InterPro" id="IPR055411">
    <property type="entry name" value="LRR_FXL15/At3g58940/PEG3-like"/>
</dbReference>
<reference evidence="3" key="1">
    <citation type="submission" date="2024-06" db="EMBL/GenBank/DDBJ databases">
        <authorList>
            <person name="Ryan C."/>
        </authorList>
    </citation>
    <scope>NUCLEOTIDE SEQUENCE [LARGE SCALE GENOMIC DNA]</scope>
</reference>
<dbReference type="AlphaFoldDB" id="A0ABC9CC64"/>
<dbReference type="CDD" id="cd22160">
    <property type="entry name" value="F-box_AtFBL13-like"/>
    <property type="match status" value="1"/>
</dbReference>
<sequence length="520" mass="57666">MDQEFIYVDARAEAMAWRQGIDPRELERRTRGVLQYIYSSLPAPVSAAARLSAFPPSVGDAEDRISALPFALLRDIVSRLPAKDAARTAALSRRWRPVWRRTPLAFADAHLFPGFLEGHRHPGRADTPRIAAAASAALAAHPGPFRAVHLVSCFMGDRQQELARWVRALAAKGAQELVLVNRPFPRDVILPAALLDVATLTRLYIGLWKFPDSCALPRRDDPPFPHLRKLVLCAMDMESQDMDFLLAACPFLEILGILGHLLGDKKSGMRLRLVGERLRCVQISKSMVQSIAVVDAPRLERLFLSGPVTLRGSSIRLKIGNAPKLRLFGYLDPAAYTLDIGNTIINAGLKASRSIMATSVKTLALNVRFGVSRDAKMLVTFLRCFPNVETLHIVSEKTKEVTGKLSLKFWQEAGPIQCIRSCIREMTFREFQMERSEIDFLKFFLQTAQVVKNVVIVGGTGTSISTRQVISIVQSLTQEIGTSASCYVHYESSDPDAGAPWSFQRGSDFSVSDPFAYRSS</sequence>
<evidence type="ECO:0000259" key="1">
    <source>
        <dbReference type="PROSITE" id="PS50181"/>
    </source>
</evidence>
<accession>A0ABC9CC64</accession>
<dbReference type="SUPFAM" id="SSF81383">
    <property type="entry name" value="F-box domain"/>
    <property type="match status" value="1"/>
</dbReference>
<dbReference type="Pfam" id="PF00646">
    <property type="entry name" value="F-box"/>
    <property type="match status" value="1"/>
</dbReference>
<protein>
    <recommendedName>
        <fullName evidence="1">F-box domain-containing protein</fullName>
    </recommendedName>
</protein>
<dbReference type="Gene3D" id="3.80.10.10">
    <property type="entry name" value="Ribonuclease Inhibitor"/>
    <property type="match status" value="1"/>
</dbReference>
<evidence type="ECO:0000313" key="3">
    <source>
        <dbReference type="Proteomes" id="UP001497457"/>
    </source>
</evidence>
<evidence type="ECO:0000313" key="2">
    <source>
        <dbReference type="EMBL" id="CAL5018222.1"/>
    </source>
</evidence>
<dbReference type="Pfam" id="PF24758">
    <property type="entry name" value="LRR_At5g56370"/>
    <property type="match status" value="1"/>
</dbReference>
<proteinExistence type="predicted"/>
<feature type="domain" description="F-box" evidence="1">
    <location>
        <begin position="62"/>
        <end position="109"/>
    </location>
</feature>
<dbReference type="InterPro" id="IPR006566">
    <property type="entry name" value="FBD"/>
</dbReference>
<reference evidence="2 3" key="2">
    <citation type="submission" date="2024-10" db="EMBL/GenBank/DDBJ databases">
        <authorList>
            <person name="Ryan C."/>
        </authorList>
    </citation>
    <scope>NUCLEOTIDE SEQUENCE [LARGE SCALE GENOMIC DNA]</scope>
</reference>
<dbReference type="Proteomes" id="UP001497457">
    <property type="component" value="Chromosome 29rd"/>
</dbReference>
<dbReference type="Pfam" id="PF08387">
    <property type="entry name" value="FBD"/>
    <property type="match status" value="1"/>
</dbReference>
<dbReference type="EMBL" id="OZ075139">
    <property type="protein sequence ID" value="CAL5018222.1"/>
    <property type="molecule type" value="Genomic_DNA"/>
</dbReference>
<dbReference type="InterPro" id="IPR055302">
    <property type="entry name" value="F-box_dom-containing"/>
</dbReference>
<dbReference type="InterPro" id="IPR001810">
    <property type="entry name" value="F-box_dom"/>
</dbReference>
<dbReference type="PANTHER" id="PTHR32141">
    <property type="match status" value="1"/>
</dbReference>
<dbReference type="InterPro" id="IPR053781">
    <property type="entry name" value="F-box_AtFBL13-like"/>
</dbReference>
<dbReference type="SMART" id="SM00256">
    <property type="entry name" value="FBOX"/>
    <property type="match status" value="1"/>
</dbReference>
<dbReference type="InterPro" id="IPR036047">
    <property type="entry name" value="F-box-like_dom_sf"/>
</dbReference>
<keyword evidence="3" id="KW-1185">Reference proteome</keyword>
<gene>
    <name evidence="2" type="ORF">URODEC1_LOCUS74135</name>
</gene>
<dbReference type="PANTHER" id="PTHR32141:SF91">
    <property type="entry name" value="F-BOX DOMAIN-CONTAINING PROTEIN"/>
    <property type="match status" value="1"/>
</dbReference>
<dbReference type="PROSITE" id="PS50181">
    <property type="entry name" value="FBOX"/>
    <property type="match status" value="1"/>
</dbReference>